<dbReference type="EMBL" id="UAPQ01000009">
    <property type="protein sequence ID" value="SPT54115.1"/>
    <property type="molecule type" value="Genomic_DNA"/>
</dbReference>
<keyword evidence="1 7" id="KW-0808">Transferase</keyword>
<proteinExistence type="predicted"/>
<evidence type="ECO:0000256" key="5">
    <source>
        <dbReference type="SAM" id="MobiDB-lite"/>
    </source>
</evidence>
<comment type="caution">
    <text evidence="7">The sequence shown here is derived from an EMBL/GenBank/DDBJ whole genome shotgun (WGS) entry which is preliminary data.</text>
</comment>
<evidence type="ECO:0000256" key="4">
    <source>
        <dbReference type="ARBA" id="ARBA00022840"/>
    </source>
</evidence>
<dbReference type="InterPro" id="IPR000719">
    <property type="entry name" value="Prot_kinase_dom"/>
</dbReference>
<keyword evidence="3 7" id="KW-0418">Kinase</keyword>
<gene>
    <name evidence="7" type="primary">prkC_3</name>
    <name evidence="7" type="ORF">NCTC11535_01814</name>
</gene>
<dbReference type="PANTHER" id="PTHR43289">
    <property type="entry name" value="MITOGEN-ACTIVATED PROTEIN KINASE KINASE KINASE 20-RELATED"/>
    <property type="match status" value="1"/>
</dbReference>
<feature type="domain" description="Protein kinase" evidence="6">
    <location>
        <begin position="1"/>
        <end position="279"/>
    </location>
</feature>
<evidence type="ECO:0000313" key="7">
    <source>
        <dbReference type="EMBL" id="SPT54115.1"/>
    </source>
</evidence>
<feature type="region of interest" description="Disordered" evidence="5">
    <location>
        <begin position="270"/>
        <end position="323"/>
    </location>
</feature>
<evidence type="ECO:0000256" key="2">
    <source>
        <dbReference type="ARBA" id="ARBA00022741"/>
    </source>
</evidence>
<evidence type="ECO:0000256" key="1">
    <source>
        <dbReference type="ARBA" id="ARBA00022679"/>
    </source>
</evidence>
<dbReference type="Gene3D" id="1.10.510.10">
    <property type="entry name" value="Transferase(Phosphotransferase) domain 1"/>
    <property type="match status" value="1"/>
</dbReference>
<keyword evidence="8" id="KW-1185">Reference proteome</keyword>
<dbReference type="EC" id="2.7.11.1" evidence="7"/>
<dbReference type="PROSITE" id="PS50011">
    <property type="entry name" value="PROTEIN_KINASE_DOM"/>
    <property type="match status" value="1"/>
</dbReference>
<sequence>MNKGTAAGIASLTLEQEAALEELGYVISEPAGVEEHSPLRALAPDGESVLLRLVQLPKGADRVALLRRLAELRRLRHPGLARLLNLHELPGGAVAVCWQQVEGVDLAILLGARGRLRRDEAAQLLVDLGTALAHLHEQGLAHGDVSAANTVITPQGHAVLIDLLGEPQETGTAPFAAPERSAGVAPTAASDVRALAALVEQAVAAQRTALGHLVLLEDALSDDPAERPTARALAERAPRLAAPVPIELPEEAGLAAGLLRACVQSPTRRRAGRRWRPRFRKGTPRLAVGPGNRRPAEAGPKAQQKAWARGTAEGPPGRRRRGAHCAKVRQHGRAKGMRTAFAVFALVLAIGGAQWLRWPLGQPSGELAAAAPAVAELSAPAPASTTASTAEAVASELISVVLGLVRVRDAAVESGDAAALAATSVAGSPAAQSDEALLRQLQESGETVSGLRTELQNVSEVPLTGLTLSTVPPDGARAVRATLRQPACTRSGADGSRVVPARPARKVVLVLVPGPWRVQEVLAGE</sequence>
<dbReference type="RefSeq" id="WP_111837015.1">
    <property type="nucleotide sequence ID" value="NZ_UAPQ01000009.1"/>
</dbReference>
<feature type="compositionally biased region" description="Basic residues" evidence="5">
    <location>
        <begin position="270"/>
        <end position="283"/>
    </location>
</feature>
<dbReference type="SMART" id="SM00220">
    <property type="entry name" value="S_TKc"/>
    <property type="match status" value="1"/>
</dbReference>
<keyword evidence="4" id="KW-0067">ATP-binding</keyword>
<reference evidence="7 8" key="1">
    <citation type="submission" date="2018-06" db="EMBL/GenBank/DDBJ databases">
        <authorList>
            <consortium name="Pathogen Informatics"/>
            <person name="Doyle S."/>
        </authorList>
    </citation>
    <scope>NUCLEOTIDE SEQUENCE [LARGE SCALE GENOMIC DNA]</scope>
    <source>
        <strain evidence="7 8">NCTC11535</strain>
    </source>
</reference>
<dbReference type="Proteomes" id="UP000250006">
    <property type="component" value="Unassembled WGS sequence"/>
</dbReference>
<evidence type="ECO:0000259" key="6">
    <source>
        <dbReference type="PROSITE" id="PS50011"/>
    </source>
</evidence>
<accession>A0ABY1VPX3</accession>
<protein>
    <submittedName>
        <fullName evidence="7">Serine/threonine-protein kinase PrkC</fullName>
        <ecNumber evidence="7">2.7.11.1</ecNumber>
    </submittedName>
</protein>
<keyword evidence="2" id="KW-0547">Nucleotide-binding</keyword>
<dbReference type="GO" id="GO:0004674">
    <property type="term" value="F:protein serine/threonine kinase activity"/>
    <property type="evidence" value="ECO:0007669"/>
    <property type="project" value="UniProtKB-EC"/>
</dbReference>
<evidence type="ECO:0000313" key="8">
    <source>
        <dbReference type="Proteomes" id="UP000250006"/>
    </source>
</evidence>
<dbReference type="PANTHER" id="PTHR43289:SF33">
    <property type="entry name" value="SERINE_THREONINE KINASE 31"/>
    <property type="match status" value="1"/>
</dbReference>
<organism evidence="7 8">
    <name type="scientific">Actinomyces bovis</name>
    <dbReference type="NCBI Taxonomy" id="1658"/>
    <lineage>
        <taxon>Bacteria</taxon>
        <taxon>Bacillati</taxon>
        <taxon>Actinomycetota</taxon>
        <taxon>Actinomycetes</taxon>
        <taxon>Actinomycetales</taxon>
        <taxon>Actinomycetaceae</taxon>
        <taxon>Actinomyces</taxon>
    </lineage>
</organism>
<dbReference type="SUPFAM" id="SSF56112">
    <property type="entry name" value="Protein kinase-like (PK-like)"/>
    <property type="match status" value="1"/>
</dbReference>
<evidence type="ECO:0000256" key="3">
    <source>
        <dbReference type="ARBA" id="ARBA00022777"/>
    </source>
</evidence>
<name>A0ABY1VPX3_9ACTO</name>
<dbReference type="InterPro" id="IPR011009">
    <property type="entry name" value="Kinase-like_dom_sf"/>
</dbReference>